<evidence type="ECO:0000313" key="6">
    <source>
        <dbReference type="EMBL" id="KAG7374097.1"/>
    </source>
</evidence>
<evidence type="ECO:0000256" key="1">
    <source>
        <dbReference type="ARBA" id="ARBA00001962"/>
    </source>
</evidence>
<comment type="cofactor">
    <cofactor evidence="1">
        <name>Fe cation</name>
        <dbReference type="ChEBI" id="CHEBI:24875"/>
    </cofactor>
</comment>
<dbReference type="Proteomes" id="UP000693970">
    <property type="component" value="Unassembled WGS sequence"/>
</dbReference>
<dbReference type="EMBL" id="JAGRRH010000001">
    <property type="protein sequence ID" value="KAG7374097.1"/>
    <property type="molecule type" value="Genomic_DNA"/>
</dbReference>
<comment type="caution">
    <text evidence="6">The sequence shown here is derived from an EMBL/GenBank/DDBJ whole genome shotgun (WGS) entry which is preliminary data.</text>
</comment>
<name>A0A9K3Q793_9STRA</name>
<dbReference type="OrthoDB" id="445007at2759"/>
<reference evidence="6" key="1">
    <citation type="journal article" date="2021" name="Sci. Rep.">
        <title>Diploid genomic architecture of Nitzschia inconspicua, an elite biomass production diatom.</title>
        <authorList>
            <person name="Oliver A."/>
            <person name="Podell S."/>
            <person name="Pinowska A."/>
            <person name="Traller J.C."/>
            <person name="Smith S.R."/>
            <person name="McClure R."/>
            <person name="Beliaev A."/>
            <person name="Bohutskyi P."/>
            <person name="Hill E.A."/>
            <person name="Rabines A."/>
            <person name="Zheng H."/>
            <person name="Allen L.Z."/>
            <person name="Kuo A."/>
            <person name="Grigoriev I.V."/>
            <person name="Allen A.E."/>
            <person name="Hazlebeck D."/>
            <person name="Allen E.E."/>
        </authorList>
    </citation>
    <scope>NUCLEOTIDE SEQUENCE</scope>
    <source>
        <strain evidence="6">Hildebrandi</strain>
    </source>
</reference>
<dbReference type="PANTHER" id="PTHR20883:SF15">
    <property type="entry name" value="PHYTANOYL-COA DIOXYGENASE DOMAIN-CONTAINING PROTEIN 1"/>
    <property type="match status" value="1"/>
</dbReference>
<proteinExistence type="predicted"/>
<dbReference type="PANTHER" id="PTHR20883">
    <property type="entry name" value="PHYTANOYL-COA DIOXYGENASE DOMAIN CONTAINING 1"/>
    <property type="match status" value="1"/>
</dbReference>
<evidence type="ECO:0000256" key="3">
    <source>
        <dbReference type="ARBA" id="ARBA00023004"/>
    </source>
</evidence>
<evidence type="ECO:0000313" key="7">
    <source>
        <dbReference type="Proteomes" id="UP000693970"/>
    </source>
</evidence>
<organism evidence="6 7">
    <name type="scientific">Nitzschia inconspicua</name>
    <dbReference type="NCBI Taxonomy" id="303405"/>
    <lineage>
        <taxon>Eukaryota</taxon>
        <taxon>Sar</taxon>
        <taxon>Stramenopiles</taxon>
        <taxon>Ochrophyta</taxon>
        <taxon>Bacillariophyta</taxon>
        <taxon>Bacillariophyceae</taxon>
        <taxon>Bacillariophycidae</taxon>
        <taxon>Bacillariales</taxon>
        <taxon>Bacillariaceae</taxon>
        <taxon>Nitzschia</taxon>
    </lineage>
</organism>
<feature type="signal peptide" evidence="5">
    <location>
        <begin position="1"/>
        <end position="22"/>
    </location>
</feature>
<evidence type="ECO:0000256" key="2">
    <source>
        <dbReference type="ARBA" id="ARBA00022723"/>
    </source>
</evidence>
<dbReference type="Pfam" id="PF05721">
    <property type="entry name" value="PhyH"/>
    <property type="match status" value="1"/>
</dbReference>
<evidence type="ECO:0000256" key="4">
    <source>
        <dbReference type="SAM" id="MobiDB-lite"/>
    </source>
</evidence>
<protein>
    <submittedName>
        <fullName evidence="6">Mitomycin antibiotics/polyketide fumonisin biosynthesis protein</fullName>
    </submittedName>
</protein>
<keyword evidence="2" id="KW-0479">Metal-binding</keyword>
<dbReference type="AlphaFoldDB" id="A0A9K3Q793"/>
<dbReference type="GO" id="GO:0046872">
    <property type="term" value="F:metal ion binding"/>
    <property type="evidence" value="ECO:0007669"/>
    <property type="project" value="UniProtKB-KW"/>
</dbReference>
<feature type="region of interest" description="Disordered" evidence="4">
    <location>
        <begin position="119"/>
        <end position="144"/>
    </location>
</feature>
<reference evidence="6" key="2">
    <citation type="submission" date="2021-04" db="EMBL/GenBank/DDBJ databases">
        <authorList>
            <person name="Podell S."/>
        </authorList>
    </citation>
    <scope>NUCLEOTIDE SEQUENCE</scope>
    <source>
        <strain evidence="6">Hildebrandi</strain>
    </source>
</reference>
<dbReference type="InterPro" id="IPR008775">
    <property type="entry name" value="Phytyl_CoA_dOase-like"/>
</dbReference>
<accession>A0A9K3Q793</accession>
<gene>
    <name evidence="6" type="ORF">IV203_013192</name>
</gene>
<keyword evidence="5" id="KW-0732">Signal</keyword>
<keyword evidence="7" id="KW-1185">Reference proteome</keyword>
<keyword evidence="3" id="KW-0408">Iron</keyword>
<evidence type="ECO:0000256" key="5">
    <source>
        <dbReference type="SAM" id="SignalP"/>
    </source>
</evidence>
<sequence>MVLVLLHHLLLIFPFRLHNSMAGNDVHQKSDYASYDTFSFAIPLVESDSDDFPTTSFRQQVPKISDSVVQSFRSNGFIVCPNVITRAAVDALNDRLEEVLRGIYDRGQKPDKIPRILKGNKPQIPSADCNSSNTNEKTRKRGTSIGPLGFSGNLQNVKVLQIINIHKADSLFRKLETNGSLAKIVAQLAGWDAGARLAQDQVWAKPPGAPSLVFHRDSPYFMFEPSDVVTVWIALDDMDPDVGPLEYVIGSHKWGDGRVGSAQQFFHSNVKSLLKSAAEREGLEVDELEIVSMAGLKAGGLSIHHGKIWHGSGKNSSTTRPRRGLGLHFVPANVRFTKDAANSSLWKSYVTNFDDPSSVELSREDFPLSY</sequence>
<feature type="chain" id="PRO_5039919549" evidence="5">
    <location>
        <begin position="23"/>
        <end position="370"/>
    </location>
</feature>